<proteinExistence type="predicted"/>
<feature type="compositionally biased region" description="Polar residues" evidence="1">
    <location>
        <begin position="182"/>
        <end position="203"/>
    </location>
</feature>
<accession>A0A2D0PN07</accession>
<feature type="region of interest" description="Disordered" evidence="1">
    <location>
        <begin position="175"/>
        <end position="203"/>
    </location>
</feature>
<dbReference type="RefSeq" id="XP_017306801.1">
    <property type="nucleotide sequence ID" value="XM_017451312.3"/>
</dbReference>
<sequence>MVTHEQVTAYLEVSGGKYAKIEPKRPAGTHQLVVKSSQRSAPGLTVYKVPRQDKSVVMAFCFKLKENMYYPVVERDPATEKAIVKVVGPINQPFEGFPEKYLFKIGTNNEYGSLCSVAEPNQYLSVSEEVITLSTNPYLQFRISLNKQANRMASTNFVLPKFRPLDHHRLMRNHRRRKTGKYQKSCSNTSIHTPVPSSSGHLL</sequence>
<evidence type="ECO:0000313" key="3">
    <source>
        <dbReference type="RefSeq" id="XP_017306801.1"/>
    </source>
</evidence>
<protein>
    <submittedName>
        <fullName evidence="3">Uncharacterized protein LOC108255376</fullName>
    </submittedName>
</protein>
<evidence type="ECO:0000256" key="1">
    <source>
        <dbReference type="SAM" id="MobiDB-lite"/>
    </source>
</evidence>
<reference evidence="3" key="2">
    <citation type="submission" date="2025-08" db="UniProtKB">
        <authorList>
            <consortium name="RefSeq"/>
        </authorList>
    </citation>
    <scope>IDENTIFICATION</scope>
    <source>
        <tissue evidence="3">Blood</tissue>
    </source>
</reference>
<dbReference type="OrthoDB" id="8952048at2759"/>
<reference evidence="2" key="1">
    <citation type="journal article" date="2016" name="Nat. Commun.">
        <title>The channel catfish genome sequence provides insights into the evolution of scale formation in teleosts.</title>
        <authorList>
            <person name="Liu Z."/>
            <person name="Liu S."/>
            <person name="Yao J."/>
            <person name="Bao L."/>
            <person name="Zhang J."/>
            <person name="Li Y."/>
            <person name="Jiang C."/>
            <person name="Sun L."/>
            <person name="Wang R."/>
            <person name="Zhang Y."/>
            <person name="Zhou T."/>
            <person name="Zeng Q."/>
            <person name="Fu Q."/>
            <person name="Gao S."/>
            <person name="Li N."/>
            <person name="Koren S."/>
            <person name="Jiang Y."/>
            <person name="Zimin A."/>
            <person name="Xu P."/>
            <person name="Phillippy A.M."/>
            <person name="Geng X."/>
            <person name="Song L."/>
            <person name="Sun F."/>
            <person name="Li C."/>
            <person name="Wang X."/>
            <person name="Chen A."/>
            <person name="Jin Y."/>
            <person name="Yuan Z."/>
            <person name="Yang Y."/>
            <person name="Tan S."/>
            <person name="Peatman E."/>
            <person name="Lu J."/>
            <person name="Qin Z."/>
            <person name="Dunham R."/>
            <person name="Li Z."/>
            <person name="Sonstegard T."/>
            <person name="Feng J."/>
            <person name="Danzmann R.G."/>
            <person name="Schroeder S."/>
            <person name="Scheffler B."/>
            <person name="Duke M.V."/>
            <person name="Ballard L."/>
            <person name="Kucuktas H."/>
            <person name="Kaltenboeck L."/>
            <person name="Liu H."/>
            <person name="Armbruster J."/>
            <person name="Xie Y."/>
            <person name="Kirby M.L."/>
            <person name="Tian Y."/>
            <person name="Flanagan M.E."/>
            <person name="Mu W."/>
            <person name="Waldbieser G.C."/>
        </authorList>
    </citation>
    <scope>NUCLEOTIDE SEQUENCE [LARGE SCALE GENOMIC DNA]</scope>
    <source>
        <strain evidence="2">SDA103</strain>
    </source>
</reference>
<gene>
    <name evidence="3" type="primary">LOC108255376</name>
</gene>
<organism evidence="2 3">
    <name type="scientific">Ictalurus punctatus</name>
    <name type="common">Channel catfish</name>
    <name type="synonym">Silurus punctatus</name>
    <dbReference type="NCBI Taxonomy" id="7998"/>
    <lineage>
        <taxon>Eukaryota</taxon>
        <taxon>Metazoa</taxon>
        <taxon>Chordata</taxon>
        <taxon>Craniata</taxon>
        <taxon>Vertebrata</taxon>
        <taxon>Euteleostomi</taxon>
        <taxon>Actinopterygii</taxon>
        <taxon>Neopterygii</taxon>
        <taxon>Teleostei</taxon>
        <taxon>Ostariophysi</taxon>
        <taxon>Siluriformes</taxon>
        <taxon>Ictaluridae</taxon>
        <taxon>Ictalurus</taxon>
    </lineage>
</organism>
<evidence type="ECO:0000313" key="2">
    <source>
        <dbReference type="Proteomes" id="UP000221080"/>
    </source>
</evidence>
<dbReference type="Proteomes" id="UP000221080">
    <property type="component" value="Chromosome 22"/>
</dbReference>
<name>A0A2D0PN07_ICTPU</name>
<dbReference type="GeneID" id="108255376"/>
<dbReference type="AlphaFoldDB" id="A0A2D0PN07"/>
<keyword evidence="2" id="KW-1185">Reference proteome</keyword>
<dbReference type="KEGG" id="ipu:108255376"/>